<dbReference type="RefSeq" id="WP_072697297.1">
    <property type="nucleotide sequence ID" value="NZ_FRDI01000007.1"/>
</dbReference>
<feature type="compositionally biased region" description="Basic and acidic residues" evidence="6">
    <location>
        <begin position="1"/>
        <end position="15"/>
    </location>
</feature>
<dbReference type="Proteomes" id="UP000186469">
    <property type="component" value="Unassembled WGS sequence"/>
</dbReference>
<comment type="pathway">
    <text evidence="5">Cofactor biosynthesis; adenosylcobalamin biosynthesis; cob(II)yrinate a,c-diamide from sirohydrochlorin (anaerobic route): step 6/10.</text>
</comment>
<dbReference type="AlphaFoldDB" id="A0A1M7T697"/>
<dbReference type="UniPathway" id="UPA00148">
    <property type="reaction ID" value="UER00227"/>
</dbReference>
<proteinExistence type="inferred from homology"/>
<evidence type="ECO:0000256" key="4">
    <source>
        <dbReference type="ARBA" id="ARBA00022691"/>
    </source>
</evidence>
<organism evidence="7 8">
    <name type="scientific">Desulfovibrio litoralis DSM 11393</name>
    <dbReference type="NCBI Taxonomy" id="1121455"/>
    <lineage>
        <taxon>Bacteria</taxon>
        <taxon>Pseudomonadati</taxon>
        <taxon>Thermodesulfobacteriota</taxon>
        <taxon>Desulfovibrionia</taxon>
        <taxon>Desulfovibrionales</taxon>
        <taxon>Desulfovibrionaceae</taxon>
        <taxon>Desulfovibrio</taxon>
    </lineage>
</organism>
<evidence type="ECO:0000256" key="1">
    <source>
        <dbReference type="ARBA" id="ARBA00022573"/>
    </source>
</evidence>
<dbReference type="SUPFAM" id="SSF111342">
    <property type="entry name" value="CbiD-like"/>
    <property type="match status" value="1"/>
</dbReference>
<dbReference type="GO" id="GO:0032259">
    <property type="term" value="P:methylation"/>
    <property type="evidence" value="ECO:0007669"/>
    <property type="project" value="UniProtKB-KW"/>
</dbReference>
<evidence type="ECO:0000313" key="8">
    <source>
        <dbReference type="Proteomes" id="UP000186469"/>
    </source>
</evidence>
<dbReference type="GO" id="GO:0043780">
    <property type="term" value="F:cobalt-precorrin-5B C1-methyltransferase activity"/>
    <property type="evidence" value="ECO:0007669"/>
    <property type="project" value="RHEA"/>
</dbReference>
<protein>
    <recommendedName>
        <fullName evidence="5">Cobalt-precorrin-5B C(1)-methyltransferase</fullName>
        <ecNumber evidence="5">2.1.1.195</ecNumber>
    </recommendedName>
    <alternativeName>
        <fullName evidence="5">Cobalt-precorrin-6A synthase</fullName>
    </alternativeName>
</protein>
<feature type="region of interest" description="Disordered" evidence="6">
    <location>
        <begin position="1"/>
        <end position="22"/>
    </location>
</feature>
<dbReference type="EC" id="2.1.1.195" evidence="5"/>
<dbReference type="NCBIfam" id="TIGR00312">
    <property type="entry name" value="cbiD"/>
    <property type="match status" value="1"/>
</dbReference>
<dbReference type="Gene3D" id="3.30.2110.10">
    <property type="entry name" value="CbiD-like"/>
    <property type="match status" value="1"/>
</dbReference>
<sequence length="472" mass="52288">MEKNSTQPAKKDTTKKNKKNLKEGFTTGTASSAAAGAAAWALFYHKQLKEYPTLVPPFTLKKEEVFKEQNHFVYIPANEKRLTIPIHKVHCENLEDGTFIASATVVKDGGDDPDVTHNAKIEAKVFLFELDLKATPAENLDKIQQKAEKNGAKSRPICLENNIFLFAGTGVGIASLPGLPIEVGEPAINPDPRMQIAATLSEVRDSFFTNDKAQDNQREHQEAFSSLVAIISVENGEQIATKTLNPKLGIVGGISILGTRGTVKPFSHEAWEHSIIQALKVNKALGAETVVLCTGRRSEELIQKKYPELIPQAFIQAADYVGSALKESASQGFKKIVWACFWGKLVKLAQGFENTHAHRNNLELNFLTDKLSSIIKEPINSPDEMACKQDLKILEQKIKTANTAREALVYIKESNQDIAKRLIEFVGSSAFNHASKIIFSEKNKNNLALNFELICFDFDGTVLFQQEKSFMN</sequence>
<accession>A0A1M7T697</accession>
<keyword evidence="4 5" id="KW-0949">S-adenosyl-L-methionine</keyword>
<dbReference type="OrthoDB" id="6439987at2"/>
<dbReference type="EMBL" id="FRDI01000007">
    <property type="protein sequence ID" value="SHN66281.1"/>
    <property type="molecule type" value="Genomic_DNA"/>
</dbReference>
<reference evidence="7 8" key="1">
    <citation type="submission" date="2016-12" db="EMBL/GenBank/DDBJ databases">
        <authorList>
            <person name="Song W.-J."/>
            <person name="Kurnit D.M."/>
        </authorList>
    </citation>
    <scope>NUCLEOTIDE SEQUENCE [LARGE SCALE GENOMIC DNA]</scope>
    <source>
        <strain evidence="7 8">DSM 11393</strain>
    </source>
</reference>
<keyword evidence="1 5" id="KW-0169">Cobalamin biosynthesis</keyword>
<evidence type="ECO:0000256" key="2">
    <source>
        <dbReference type="ARBA" id="ARBA00022603"/>
    </source>
</evidence>
<dbReference type="STRING" id="1121455.SAMN02745728_01608"/>
<evidence type="ECO:0000256" key="6">
    <source>
        <dbReference type="SAM" id="MobiDB-lite"/>
    </source>
</evidence>
<keyword evidence="8" id="KW-1185">Reference proteome</keyword>
<dbReference type="HAMAP" id="MF_00787">
    <property type="entry name" value="CbiD"/>
    <property type="match status" value="1"/>
</dbReference>
<comment type="similarity">
    <text evidence="5">Belongs to the CbiD family.</text>
</comment>
<gene>
    <name evidence="5" type="primary">cbiD</name>
    <name evidence="7" type="ORF">SAMN02745728_01608</name>
</gene>
<keyword evidence="3 5" id="KW-0808">Transferase</keyword>
<evidence type="ECO:0000256" key="5">
    <source>
        <dbReference type="HAMAP-Rule" id="MF_00787"/>
    </source>
</evidence>
<dbReference type="PANTHER" id="PTHR35863">
    <property type="entry name" value="COBALT-PRECORRIN-5B C(1)-METHYLTRANSFERASE"/>
    <property type="match status" value="1"/>
</dbReference>
<evidence type="ECO:0000256" key="3">
    <source>
        <dbReference type="ARBA" id="ARBA00022679"/>
    </source>
</evidence>
<comment type="catalytic activity">
    <reaction evidence="5">
        <text>Co-precorrin-5B + S-adenosyl-L-methionine = Co-precorrin-6A + S-adenosyl-L-homocysteine</text>
        <dbReference type="Rhea" id="RHEA:26285"/>
        <dbReference type="ChEBI" id="CHEBI:57856"/>
        <dbReference type="ChEBI" id="CHEBI:59789"/>
        <dbReference type="ChEBI" id="CHEBI:60063"/>
        <dbReference type="ChEBI" id="CHEBI:60064"/>
        <dbReference type="EC" id="2.1.1.195"/>
    </reaction>
</comment>
<dbReference type="GO" id="GO:0019251">
    <property type="term" value="P:anaerobic cobalamin biosynthetic process"/>
    <property type="evidence" value="ECO:0007669"/>
    <property type="project" value="UniProtKB-UniRule"/>
</dbReference>
<dbReference type="Pfam" id="PF01888">
    <property type="entry name" value="CbiD"/>
    <property type="match status" value="1"/>
</dbReference>
<name>A0A1M7T697_9BACT</name>
<comment type="function">
    <text evidence="5">Catalyzes the methylation of C-1 in cobalt-precorrin-5B to form cobalt-precorrin-6A.</text>
</comment>
<keyword evidence="2 5" id="KW-0489">Methyltransferase</keyword>
<dbReference type="InterPro" id="IPR036074">
    <property type="entry name" value="CbiD_sf"/>
</dbReference>
<dbReference type="InterPro" id="IPR002748">
    <property type="entry name" value="CbiD"/>
</dbReference>
<evidence type="ECO:0000313" key="7">
    <source>
        <dbReference type="EMBL" id="SHN66281.1"/>
    </source>
</evidence>
<dbReference type="PANTHER" id="PTHR35863:SF1">
    <property type="entry name" value="COBALT-PRECORRIN-5B C(1)-METHYLTRANSFERASE"/>
    <property type="match status" value="1"/>
</dbReference>